<dbReference type="OrthoDB" id="7062303at2"/>
<dbReference type="AlphaFoldDB" id="A0A1T4Z547"/>
<keyword evidence="3" id="KW-0949">S-adenosyl-L-methionine</keyword>
<dbReference type="Gene3D" id="3.40.50.150">
    <property type="entry name" value="Vaccinia Virus protein VP39"/>
    <property type="match status" value="1"/>
</dbReference>
<dbReference type="SUPFAM" id="SSF53335">
    <property type="entry name" value="S-adenosyl-L-methionine-dependent methyltransferases"/>
    <property type="match status" value="1"/>
</dbReference>
<dbReference type="Proteomes" id="UP000191040">
    <property type="component" value="Chromosome I"/>
</dbReference>
<dbReference type="PANTHER" id="PTHR43464">
    <property type="entry name" value="METHYLTRANSFERASE"/>
    <property type="match status" value="1"/>
</dbReference>
<dbReference type="CDD" id="cd02440">
    <property type="entry name" value="AdoMet_MTases"/>
    <property type="match status" value="1"/>
</dbReference>
<dbReference type="EMBL" id="LT796768">
    <property type="protein sequence ID" value="SKB08983.1"/>
    <property type="molecule type" value="Genomic_DNA"/>
</dbReference>
<name>A0A1T4Z547_9ACTN</name>
<dbReference type="PANTHER" id="PTHR43464:SF19">
    <property type="entry name" value="UBIQUINONE BIOSYNTHESIS O-METHYLTRANSFERASE, MITOCHONDRIAL"/>
    <property type="match status" value="1"/>
</dbReference>
<evidence type="ECO:0000313" key="5">
    <source>
        <dbReference type="EMBL" id="SKB08983.1"/>
    </source>
</evidence>
<accession>A0A1T4Z547</accession>
<dbReference type="RefSeq" id="WP_078700398.1">
    <property type="nucleotide sequence ID" value="NZ_LT796768.1"/>
</dbReference>
<reference evidence="6" key="1">
    <citation type="submission" date="2017-02" db="EMBL/GenBank/DDBJ databases">
        <authorList>
            <person name="Varghese N."/>
            <person name="Submissions S."/>
        </authorList>
    </citation>
    <scope>NUCLEOTIDE SEQUENCE [LARGE SCALE GENOMIC DNA]</scope>
    <source>
        <strain evidence="6">9H-4</strain>
    </source>
</reference>
<gene>
    <name evidence="5" type="ORF">SAMN06295964_2426</name>
</gene>
<evidence type="ECO:0000256" key="3">
    <source>
        <dbReference type="ARBA" id="ARBA00022691"/>
    </source>
</evidence>
<dbReference type="InterPro" id="IPR041698">
    <property type="entry name" value="Methyltransf_25"/>
</dbReference>
<dbReference type="GO" id="GO:0032259">
    <property type="term" value="P:methylation"/>
    <property type="evidence" value="ECO:0007669"/>
    <property type="project" value="UniProtKB-KW"/>
</dbReference>
<evidence type="ECO:0000313" key="6">
    <source>
        <dbReference type="Proteomes" id="UP000191040"/>
    </source>
</evidence>
<feature type="domain" description="Methyltransferase" evidence="4">
    <location>
        <begin position="53"/>
        <end position="147"/>
    </location>
</feature>
<keyword evidence="1 5" id="KW-0489">Methyltransferase</keyword>
<keyword evidence="2 5" id="KW-0808">Transferase</keyword>
<dbReference type="STRING" id="1736691.SAMN06295964_2426"/>
<keyword evidence="6" id="KW-1185">Reference proteome</keyword>
<dbReference type="GO" id="GO:0008168">
    <property type="term" value="F:methyltransferase activity"/>
    <property type="evidence" value="ECO:0007669"/>
    <property type="project" value="UniProtKB-KW"/>
</dbReference>
<sequence length="212" mass="22734">MTSSSRQPRWFTDTQPGHSQWFVERFRALEAEGKDLLGEARFADMLADRGSRILDAGCGTGRMAAALQAAGHVAFGVDVDPELIAAAESDHPGPSYAVADLSELTTADVGGETMDLVICAGNVLVFVAPGTELRVLERLCEVTRPGGRVVIGCRPEATYPFEQYDADLATLASRGIAHVEHRFSTWHLDPFEAGADFAVTVLRRGEASSDVA</sequence>
<evidence type="ECO:0000259" key="4">
    <source>
        <dbReference type="Pfam" id="PF13649"/>
    </source>
</evidence>
<evidence type="ECO:0000256" key="1">
    <source>
        <dbReference type="ARBA" id="ARBA00022603"/>
    </source>
</evidence>
<organism evidence="5 6">
    <name type="scientific">Aeromicrobium choanae</name>
    <dbReference type="NCBI Taxonomy" id="1736691"/>
    <lineage>
        <taxon>Bacteria</taxon>
        <taxon>Bacillati</taxon>
        <taxon>Actinomycetota</taxon>
        <taxon>Actinomycetes</taxon>
        <taxon>Propionibacteriales</taxon>
        <taxon>Nocardioidaceae</taxon>
        <taxon>Aeromicrobium</taxon>
    </lineage>
</organism>
<dbReference type="Pfam" id="PF13649">
    <property type="entry name" value="Methyltransf_25"/>
    <property type="match status" value="1"/>
</dbReference>
<dbReference type="InterPro" id="IPR029063">
    <property type="entry name" value="SAM-dependent_MTases_sf"/>
</dbReference>
<protein>
    <submittedName>
        <fullName evidence="5">Methyltransferase domain-containing protein</fullName>
    </submittedName>
</protein>
<evidence type="ECO:0000256" key="2">
    <source>
        <dbReference type="ARBA" id="ARBA00022679"/>
    </source>
</evidence>
<proteinExistence type="predicted"/>